<proteinExistence type="predicted"/>
<organism evidence="1">
    <name type="scientific">marine metagenome</name>
    <dbReference type="NCBI Taxonomy" id="408172"/>
    <lineage>
        <taxon>unclassified sequences</taxon>
        <taxon>metagenomes</taxon>
        <taxon>ecological metagenomes</taxon>
    </lineage>
</organism>
<gene>
    <name evidence="1" type="ORF">METZ01_LOCUS15294</name>
</gene>
<dbReference type="AlphaFoldDB" id="A0A381P6F6"/>
<accession>A0A381P6F6</accession>
<reference evidence="1" key="1">
    <citation type="submission" date="2018-05" db="EMBL/GenBank/DDBJ databases">
        <authorList>
            <person name="Lanie J.A."/>
            <person name="Ng W.-L."/>
            <person name="Kazmierczak K.M."/>
            <person name="Andrzejewski T.M."/>
            <person name="Davidsen T.M."/>
            <person name="Wayne K.J."/>
            <person name="Tettelin H."/>
            <person name="Glass J.I."/>
            <person name="Rusch D."/>
            <person name="Podicherti R."/>
            <person name="Tsui H.-C.T."/>
            <person name="Winkler M.E."/>
        </authorList>
    </citation>
    <scope>NUCLEOTIDE SEQUENCE</scope>
</reference>
<dbReference type="EMBL" id="UINC01000870">
    <property type="protein sequence ID" value="SUZ62440.1"/>
    <property type="molecule type" value="Genomic_DNA"/>
</dbReference>
<name>A0A381P6F6_9ZZZZ</name>
<evidence type="ECO:0000313" key="1">
    <source>
        <dbReference type="EMBL" id="SUZ62440.1"/>
    </source>
</evidence>
<sequence length="22" mass="2566">MIGPIERIVYLHFTDETELTGM</sequence>
<protein>
    <submittedName>
        <fullName evidence="1">Uncharacterized protein</fullName>
    </submittedName>
</protein>